<dbReference type="GO" id="GO:0004930">
    <property type="term" value="F:G protein-coupled receptor activity"/>
    <property type="evidence" value="ECO:0007669"/>
    <property type="project" value="UniProtKB-KW"/>
</dbReference>
<feature type="transmembrane region" description="Helical" evidence="10">
    <location>
        <begin position="66"/>
        <end position="88"/>
    </location>
</feature>
<keyword evidence="12" id="KW-1185">Reference proteome</keyword>
<evidence type="ECO:0000256" key="1">
    <source>
        <dbReference type="ARBA" id="ARBA00004651"/>
    </source>
</evidence>
<dbReference type="GO" id="GO:0007204">
    <property type="term" value="P:positive regulation of cytosolic calcium ion concentration"/>
    <property type="evidence" value="ECO:0007669"/>
    <property type="project" value="TreeGrafter"/>
</dbReference>
<organism evidence="11 12">
    <name type="scientific">Rhynocoris fuscipes</name>
    <dbReference type="NCBI Taxonomy" id="488301"/>
    <lineage>
        <taxon>Eukaryota</taxon>
        <taxon>Metazoa</taxon>
        <taxon>Ecdysozoa</taxon>
        <taxon>Arthropoda</taxon>
        <taxon>Hexapoda</taxon>
        <taxon>Insecta</taxon>
        <taxon>Pterygota</taxon>
        <taxon>Neoptera</taxon>
        <taxon>Paraneoptera</taxon>
        <taxon>Hemiptera</taxon>
        <taxon>Heteroptera</taxon>
        <taxon>Panheteroptera</taxon>
        <taxon>Cimicomorpha</taxon>
        <taxon>Reduviidae</taxon>
        <taxon>Harpactorinae</taxon>
        <taxon>Harpactorini</taxon>
        <taxon>Rhynocoris</taxon>
    </lineage>
</organism>
<evidence type="ECO:0000256" key="9">
    <source>
        <dbReference type="ARBA" id="ARBA00023224"/>
    </source>
</evidence>
<keyword evidence="6 10" id="KW-0472">Membrane</keyword>
<feature type="transmembrane region" description="Helical" evidence="10">
    <location>
        <begin position="140"/>
        <end position="162"/>
    </location>
</feature>
<keyword evidence="4 10" id="KW-1133">Transmembrane helix</keyword>
<dbReference type="EMBL" id="JAPXFL010000003">
    <property type="protein sequence ID" value="KAK9508343.1"/>
    <property type="molecule type" value="Genomic_DNA"/>
</dbReference>
<keyword evidence="9" id="KW-0807">Transducer</keyword>
<dbReference type="PANTHER" id="PTHR11866:SF16">
    <property type="entry name" value="PROSTAGLANDIN E2 RECEPTOR EP4 SUBTYPE-LIKE PROTEIN"/>
    <property type="match status" value="1"/>
</dbReference>
<evidence type="ECO:0000256" key="2">
    <source>
        <dbReference type="ARBA" id="ARBA00022475"/>
    </source>
</evidence>
<evidence type="ECO:0000256" key="6">
    <source>
        <dbReference type="ARBA" id="ARBA00023136"/>
    </source>
</evidence>
<dbReference type="InterPro" id="IPR000276">
    <property type="entry name" value="GPCR_Rhodpsn"/>
</dbReference>
<keyword evidence="8" id="KW-0325">Glycoprotein</keyword>
<dbReference type="Gene3D" id="1.20.1070.10">
    <property type="entry name" value="Rhodopsin 7-helix transmembrane proteins"/>
    <property type="match status" value="1"/>
</dbReference>
<dbReference type="InterPro" id="IPR008365">
    <property type="entry name" value="Prostanoid_rcpt"/>
</dbReference>
<dbReference type="GO" id="GO:0007189">
    <property type="term" value="P:adenylate cyclase-activating G protein-coupled receptor signaling pathway"/>
    <property type="evidence" value="ECO:0007669"/>
    <property type="project" value="TreeGrafter"/>
</dbReference>
<dbReference type="SUPFAM" id="SSF81321">
    <property type="entry name" value="Family A G protein-coupled receptor-like"/>
    <property type="match status" value="1"/>
</dbReference>
<accession>A0AAW1DDZ9</accession>
<reference evidence="11 12" key="1">
    <citation type="submission" date="2022-12" db="EMBL/GenBank/DDBJ databases">
        <title>Chromosome-level genome assembly of true bugs.</title>
        <authorList>
            <person name="Ma L."/>
            <person name="Li H."/>
        </authorList>
    </citation>
    <scope>NUCLEOTIDE SEQUENCE [LARGE SCALE GENOMIC DNA]</scope>
    <source>
        <strain evidence="11">Lab_2022b</strain>
    </source>
</reference>
<evidence type="ECO:0000256" key="7">
    <source>
        <dbReference type="ARBA" id="ARBA00023170"/>
    </source>
</evidence>
<dbReference type="Proteomes" id="UP001461498">
    <property type="component" value="Unassembled WGS sequence"/>
</dbReference>
<dbReference type="PROSITE" id="PS00237">
    <property type="entry name" value="G_PROTEIN_RECEP_F1_1"/>
    <property type="match status" value="1"/>
</dbReference>
<evidence type="ECO:0000256" key="5">
    <source>
        <dbReference type="ARBA" id="ARBA00023040"/>
    </source>
</evidence>
<dbReference type="GO" id="GO:0005886">
    <property type="term" value="C:plasma membrane"/>
    <property type="evidence" value="ECO:0007669"/>
    <property type="project" value="UniProtKB-SubCell"/>
</dbReference>
<dbReference type="AlphaFoldDB" id="A0AAW1DDZ9"/>
<evidence type="ECO:0000256" key="3">
    <source>
        <dbReference type="ARBA" id="ARBA00022692"/>
    </source>
</evidence>
<keyword evidence="7" id="KW-0675">Receptor</keyword>
<evidence type="ECO:0008006" key="13">
    <source>
        <dbReference type="Google" id="ProtNLM"/>
    </source>
</evidence>
<keyword evidence="2" id="KW-1003">Cell membrane</keyword>
<evidence type="ECO:0000256" key="4">
    <source>
        <dbReference type="ARBA" id="ARBA00022989"/>
    </source>
</evidence>
<evidence type="ECO:0000256" key="8">
    <source>
        <dbReference type="ARBA" id="ARBA00023180"/>
    </source>
</evidence>
<sequence>MIDTDVSTLNLLAHDRMAEILELDVDNETSLAAAINITDAIMSSASYNVTSSVLVEATVSPIPRHVLISTLYLLGVLGNLTALGLLFSSKTTPRNPRLSLMLRCLAMNDLTAVLGMWIQMLLKSHIAGLANHQIFCSIRVVWRCFGLGSGCIVCVMAIDRWIALSSPFFYHRSTNVTWHRHVNKWSPASLDTT</sequence>
<keyword evidence="3 10" id="KW-0812">Transmembrane</keyword>
<name>A0AAW1DDZ9_9HEMI</name>
<dbReference type="PANTHER" id="PTHR11866">
    <property type="entry name" value="G-PROTEIN COUPLED RECEPTOR FAMILY 1 MEMBER"/>
    <property type="match status" value="1"/>
</dbReference>
<keyword evidence="5" id="KW-0297">G-protein coupled receptor</keyword>
<evidence type="ECO:0000313" key="12">
    <source>
        <dbReference type="Proteomes" id="UP001461498"/>
    </source>
</evidence>
<protein>
    <recommendedName>
        <fullName evidence="13">G-protein coupled receptors family 1 profile domain-containing protein</fullName>
    </recommendedName>
</protein>
<comment type="caution">
    <text evidence="11">The sequence shown here is derived from an EMBL/GenBank/DDBJ whole genome shotgun (WGS) entry which is preliminary data.</text>
</comment>
<comment type="subcellular location">
    <subcellularLocation>
        <location evidence="1">Cell membrane</location>
        <topology evidence="1">Multi-pass membrane protein</topology>
    </subcellularLocation>
</comment>
<evidence type="ECO:0000256" key="10">
    <source>
        <dbReference type="SAM" id="Phobius"/>
    </source>
</evidence>
<proteinExistence type="predicted"/>
<evidence type="ECO:0000313" key="11">
    <source>
        <dbReference type="EMBL" id="KAK9508343.1"/>
    </source>
</evidence>
<gene>
    <name evidence="11" type="ORF">O3M35_005929</name>
</gene>